<comment type="caution">
    <text evidence="10">The sequence shown here is derived from an EMBL/GenBank/DDBJ whole genome shotgun (WGS) entry which is preliminary data.</text>
</comment>
<evidence type="ECO:0000256" key="3">
    <source>
        <dbReference type="ARBA" id="ARBA00023239"/>
    </source>
</evidence>
<comment type="catalytic activity">
    <reaction evidence="5">
        <text>a 3'-end uridylyl-uridine-RNA = a 3'-end 2',3'-cyclophospho-uridine-RNA + uridine</text>
        <dbReference type="Rhea" id="RHEA:46052"/>
        <dbReference type="Rhea" id="RHEA-COMP:17384"/>
        <dbReference type="Rhea" id="RHEA-COMP:17385"/>
        <dbReference type="ChEBI" id="CHEBI:16704"/>
        <dbReference type="ChEBI" id="CHEBI:85643"/>
        <dbReference type="ChEBI" id="CHEBI:85644"/>
    </reaction>
    <physiologicalReaction direction="left-to-right" evidence="5">
        <dbReference type="Rhea" id="RHEA:46053"/>
    </physiologicalReaction>
</comment>
<sequence>MFRESEEQWTDKSEEHGGRLRSFQHERGNWATYVFCPYDPEEAFLELLNEMMAVAAGHGVPLTLSEEFHLTLSKTVVLRHHWIQPFIQSIRTSLTQFHKSVLSDQNLIRFFSQFTLGYHHSKNLL</sequence>
<evidence type="ECO:0000256" key="7">
    <source>
        <dbReference type="ARBA" id="ARBA00029543"/>
    </source>
</evidence>
<evidence type="ECO:0000256" key="4">
    <source>
        <dbReference type="ARBA" id="ARBA00023242"/>
    </source>
</evidence>
<dbReference type="Proteomes" id="UP001529510">
    <property type="component" value="Unassembled WGS sequence"/>
</dbReference>
<keyword evidence="11" id="KW-1185">Reference proteome</keyword>
<reference evidence="10 11" key="1">
    <citation type="submission" date="2024-05" db="EMBL/GenBank/DDBJ databases">
        <title>Genome sequencing and assembly of Indian major carp, Cirrhinus mrigala (Hamilton, 1822).</title>
        <authorList>
            <person name="Mohindra V."/>
            <person name="Chowdhury L.M."/>
            <person name="Lal K."/>
            <person name="Jena J.K."/>
        </authorList>
    </citation>
    <scope>NUCLEOTIDE SEQUENCE [LARGE SCALE GENOMIC DNA]</scope>
    <source>
        <strain evidence="10">CM1030</strain>
        <tissue evidence="10">Blood</tissue>
    </source>
</reference>
<evidence type="ECO:0000256" key="1">
    <source>
        <dbReference type="ARBA" id="ARBA00022722"/>
    </source>
</evidence>
<keyword evidence="4" id="KW-0539">Nucleus</keyword>
<dbReference type="InterPro" id="IPR027521">
    <property type="entry name" value="Usb1"/>
</dbReference>
<comment type="function">
    <text evidence="9">3'-5' RNA exonuclease that trims the 3' end of oligo(U) and oligo(A) tracts of the pre-U6 small nuclear RNA (snRNA) molecule, leading to the formation of a mature U6 snRNA 3' end-terminated with a 2',3'-cyclic phosphate. Participates in the U6 snRNA 3' end processing that prevents U6 snRNA degradation. In addition also removes uridines from the 3' end of U6atac snRNA and possibly the vault RNA VTRNA1-1.</text>
</comment>
<dbReference type="EMBL" id="JAMKFB020000025">
    <property type="protein sequence ID" value="KAL0155720.1"/>
    <property type="molecule type" value="Genomic_DNA"/>
</dbReference>
<keyword evidence="3" id="KW-0456">Lyase</keyword>
<dbReference type="Gene3D" id="3.90.1140.10">
    <property type="entry name" value="Cyclic phosphodiesterase"/>
    <property type="match status" value="1"/>
</dbReference>
<dbReference type="PANTHER" id="PTHR13522">
    <property type="entry name" value="U6 SNRNA PHOSPHODIESTERASE 1"/>
    <property type="match status" value="1"/>
</dbReference>
<dbReference type="GO" id="GO:0016787">
    <property type="term" value="F:hydrolase activity"/>
    <property type="evidence" value="ECO:0007669"/>
    <property type="project" value="UniProtKB-KW"/>
</dbReference>
<dbReference type="PANTHER" id="PTHR13522:SF3">
    <property type="entry name" value="U6 SNRNA PHOSPHODIESTERASE 1"/>
    <property type="match status" value="1"/>
</dbReference>
<evidence type="ECO:0000313" key="11">
    <source>
        <dbReference type="Proteomes" id="UP001529510"/>
    </source>
</evidence>
<evidence type="ECO:0000256" key="2">
    <source>
        <dbReference type="ARBA" id="ARBA00022801"/>
    </source>
</evidence>
<dbReference type="Pfam" id="PF09749">
    <property type="entry name" value="HVSL"/>
    <property type="match status" value="1"/>
</dbReference>
<name>A0ABD0N0M1_CIRMR</name>
<evidence type="ECO:0000256" key="5">
    <source>
        <dbReference type="ARBA" id="ARBA00029300"/>
    </source>
</evidence>
<evidence type="ECO:0000313" key="10">
    <source>
        <dbReference type="EMBL" id="KAL0155720.1"/>
    </source>
</evidence>
<accession>A0ABD0N0M1</accession>
<comment type="catalytic activity">
    <reaction evidence="6">
        <text>a 3'-end uridylyl-adenosine-RNA = a 3'-end 2',3'-cyclophospho-uridine-RNA + adenosine</text>
        <dbReference type="Rhea" id="RHEA:67896"/>
        <dbReference type="Rhea" id="RHEA-COMP:17385"/>
        <dbReference type="Rhea" id="RHEA-COMP:17386"/>
        <dbReference type="ChEBI" id="CHEBI:16335"/>
        <dbReference type="ChEBI" id="CHEBI:85644"/>
        <dbReference type="ChEBI" id="CHEBI:176518"/>
    </reaction>
    <physiologicalReaction direction="left-to-right" evidence="6">
        <dbReference type="Rhea" id="RHEA:67897"/>
    </physiologicalReaction>
</comment>
<dbReference type="GO" id="GO:0016829">
    <property type="term" value="F:lyase activity"/>
    <property type="evidence" value="ECO:0007669"/>
    <property type="project" value="UniProtKB-KW"/>
</dbReference>
<organism evidence="10 11">
    <name type="scientific">Cirrhinus mrigala</name>
    <name type="common">Mrigala</name>
    <dbReference type="NCBI Taxonomy" id="683832"/>
    <lineage>
        <taxon>Eukaryota</taxon>
        <taxon>Metazoa</taxon>
        <taxon>Chordata</taxon>
        <taxon>Craniata</taxon>
        <taxon>Vertebrata</taxon>
        <taxon>Euteleostomi</taxon>
        <taxon>Actinopterygii</taxon>
        <taxon>Neopterygii</taxon>
        <taxon>Teleostei</taxon>
        <taxon>Ostariophysi</taxon>
        <taxon>Cypriniformes</taxon>
        <taxon>Cyprinidae</taxon>
        <taxon>Labeoninae</taxon>
        <taxon>Labeonini</taxon>
        <taxon>Cirrhinus</taxon>
    </lineage>
</organism>
<dbReference type="AlphaFoldDB" id="A0ABD0N0M1"/>
<gene>
    <name evidence="10" type="ORF">M9458_049983</name>
</gene>
<dbReference type="GO" id="GO:0004518">
    <property type="term" value="F:nuclease activity"/>
    <property type="evidence" value="ECO:0007669"/>
    <property type="project" value="UniProtKB-KW"/>
</dbReference>
<proteinExistence type="predicted"/>
<keyword evidence="2" id="KW-0378">Hydrolase</keyword>
<evidence type="ECO:0000256" key="8">
    <source>
        <dbReference type="ARBA" id="ARBA00030030"/>
    </source>
</evidence>
<protein>
    <recommendedName>
        <fullName evidence="7">U6 snRNA phosphodiesterase 1</fullName>
    </recommendedName>
    <alternativeName>
        <fullName evidence="8">3'-5' RNA exonuclease USB1</fullName>
    </alternativeName>
</protein>
<evidence type="ECO:0000256" key="6">
    <source>
        <dbReference type="ARBA" id="ARBA00029305"/>
    </source>
</evidence>
<evidence type="ECO:0000256" key="9">
    <source>
        <dbReference type="ARBA" id="ARBA00046102"/>
    </source>
</evidence>
<keyword evidence="1" id="KW-0540">Nuclease</keyword>